<feature type="active site" description="Proton donor/acceptor" evidence="1">
    <location>
        <position position="346"/>
    </location>
</feature>
<keyword evidence="2" id="KW-0732">Signal</keyword>
<dbReference type="RefSeq" id="WP_203892312.1">
    <property type="nucleotide sequence ID" value="NZ_BOOH01000034.1"/>
</dbReference>
<feature type="domain" description="Peptidase M14" evidence="3">
    <location>
        <begin position="80"/>
        <end position="372"/>
    </location>
</feature>
<dbReference type="GO" id="GO:0006508">
    <property type="term" value="P:proteolysis"/>
    <property type="evidence" value="ECO:0007669"/>
    <property type="project" value="InterPro"/>
</dbReference>
<keyword evidence="5" id="KW-1185">Reference proteome</keyword>
<dbReference type="InterPro" id="IPR029062">
    <property type="entry name" value="Class_I_gatase-like"/>
</dbReference>
<evidence type="ECO:0000256" key="1">
    <source>
        <dbReference type="PROSITE-ProRule" id="PRU01379"/>
    </source>
</evidence>
<protein>
    <recommendedName>
        <fullName evidence="3">Peptidase M14 domain-containing protein</fullName>
    </recommendedName>
</protein>
<feature type="chain" id="PRO_5035194410" description="Peptidase M14 domain-containing protein" evidence="2">
    <location>
        <begin position="39"/>
        <end position="855"/>
    </location>
</feature>
<accession>A0A8J3RN83</accession>
<organism evidence="4 5">
    <name type="scientific">Planobispora longispora</name>
    <dbReference type="NCBI Taxonomy" id="28887"/>
    <lineage>
        <taxon>Bacteria</taxon>
        <taxon>Bacillati</taxon>
        <taxon>Actinomycetota</taxon>
        <taxon>Actinomycetes</taxon>
        <taxon>Streptosporangiales</taxon>
        <taxon>Streptosporangiaceae</taxon>
        <taxon>Planobispora</taxon>
    </lineage>
</organism>
<evidence type="ECO:0000313" key="4">
    <source>
        <dbReference type="EMBL" id="GIH77755.1"/>
    </source>
</evidence>
<comment type="similarity">
    <text evidence="1">Belongs to the peptidase M14 family.</text>
</comment>
<dbReference type="Gene3D" id="3.40.630.10">
    <property type="entry name" value="Zn peptidases"/>
    <property type="match status" value="1"/>
</dbReference>
<evidence type="ECO:0000313" key="5">
    <source>
        <dbReference type="Proteomes" id="UP000616724"/>
    </source>
</evidence>
<dbReference type="GO" id="GO:0004181">
    <property type="term" value="F:metallocarboxypeptidase activity"/>
    <property type="evidence" value="ECO:0007669"/>
    <property type="project" value="InterPro"/>
</dbReference>
<sequence>MLATITGDTVIVMANRFKVIATAVLAVAVTLPAGAAHADPAPAASPAPALTGCDATQTAPSYTGGVPTPRSVLGFDLGEREVTVAESDTLLAAIDAASDRVVSGTLATSAQGRALKYAIVGAPRNLRALPAIEAAIKTLRNPLTPEPAARALARKTPAILWVAGNVHGGEESGTDAALKTLYDLAGRDDCAARRILDNAVVVVLPTQNPDGREADTRRNAYAFDMNRDWFARTQPETDGKIELLRKYPPQLFIDAHEMGGTEYFFPPNADPIYHDIAEPAVSWINDVYGASMIAEFTRRGIPFFNRDVYDLFYMGYGDTVPVTGFNAAGMTFEKGGSSPIAARTFEQWLTQWVSLSAAADRRAEILTAWAGMHREAFRQGLAGELEPNKVYNPGNEVITQVPDRKVRHYFLRADDPAKKAGTELIVRRLQRMDVQVFKLARPLTVRDFKAYGRPEAKTTLPAGTYWIPMAQGQKHWIQAMLNEDTYTPFPYFYDVTAWSLPLLANVSGGSSGAVLLPAAVPVRPVAAPSGRITTSRKIGVLQLAGPAQAANESTGWLRHRLDRDWRVPYEVLVPADVAAGRLAGLDVLLVPDGPAAAGNETLGEAGRAALREWVAAGGRYVGWAGGTRLAALAGVSGVTLAEPTSDVPGSLFRTNVSDGPLGAGVGPHVMTFYAYDLVMRAADPSHAVVSYPAPDSPDWYVSGFAAGAEELGGTAAVVDEPVGAGHAVLFAADPNFRAFTDGTAKLVANAVTADLPSARARAAAPAPEASRAAAAVPDRESPIRITVPAAQKAELAAVLTGYGAAWTEQPAPGGAARLVVANPGGLSLDEHPWAARLPAALRAAGVSPLAVVLPR</sequence>
<dbReference type="SUPFAM" id="SSF52317">
    <property type="entry name" value="Class I glutamine amidotransferase-like"/>
    <property type="match status" value="1"/>
</dbReference>
<dbReference type="InterPro" id="IPR000834">
    <property type="entry name" value="Peptidase_M14"/>
</dbReference>
<reference evidence="4 5" key="1">
    <citation type="submission" date="2021-01" db="EMBL/GenBank/DDBJ databases">
        <title>Whole genome shotgun sequence of Planobispora longispora NBRC 13918.</title>
        <authorList>
            <person name="Komaki H."/>
            <person name="Tamura T."/>
        </authorList>
    </citation>
    <scope>NUCLEOTIDE SEQUENCE [LARGE SCALE GENOMIC DNA]</scope>
    <source>
        <strain evidence="4 5">NBRC 13918</strain>
    </source>
</reference>
<proteinExistence type="inferred from homology"/>
<dbReference type="Pfam" id="PF00246">
    <property type="entry name" value="Peptidase_M14"/>
    <property type="match status" value="1"/>
</dbReference>
<comment type="caution">
    <text evidence="4">The sequence shown here is derived from an EMBL/GenBank/DDBJ whole genome shotgun (WGS) entry which is preliminary data.</text>
</comment>
<evidence type="ECO:0000259" key="3">
    <source>
        <dbReference type="PROSITE" id="PS52035"/>
    </source>
</evidence>
<evidence type="ECO:0000256" key="2">
    <source>
        <dbReference type="SAM" id="SignalP"/>
    </source>
</evidence>
<dbReference type="EMBL" id="BOOH01000034">
    <property type="protein sequence ID" value="GIH77755.1"/>
    <property type="molecule type" value="Genomic_DNA"/>
</dbReference>
<dbReference type="Proteomes" id="UP000616724">
    <property type="component" value="Unassembled WGS sequence"/>
</dbReference>
<gene>
    <name evidence="4" type="ORF">Plo01_41840</name>
</gene>
<dbReference type="SUPFAM" id="SSF53187">
    <property type="entry name" value="Zn-dependent exopeptidases"/>
    <property type="match status" value="1"/>
</dbReference>
<dbReference type="PROSITE" id="PS52035">
    <property type="entry name" value="PEPTIDASE_M14"/>
    <property type="match status" value="1"/>
</dbReference>
<feature type="signal peptide" evidence="2">
    <location>
        <begin position="1"/>
        <end position="38"/>
    </location>
</feature>
<dbReference type="AlphaFoldDB" id="A0A8J3RN83"/>
<name>A0A8J3RN83_9ACTN</name>
<dbReference type="Gene3D" id="3.40.50.880">
    <property type="match status" value="1"/>
</dbReference>
<dbReference type="GO" id="GO:0008270">
    <property type="term" value="F:zinc ion binding"/>
    <property type="evidence" value="ECO:0007669"/>
    <property type="project" value="InterPro"/>
</dbReference>